<evidence type="ECO:0000313" key="2">
    <source>
        <dbReference type="EMBL" id="MBQ0932663.1"/>
    </source>
</evidence>
<feature type="chain" id="PRO_5038037304" evidence="1">
    <location>
        <begin position="23"/>
        <end position="149"/>
    </location>
</feature>
<keyword evidence="1" id="KW-0732">Signal</keyword>
<dbReference type="RefSeq" id="WP_210856372.1">
    <property type="nucleotide sequence ID" value="NZ_JAGQDD010000018.1"/>
</dbReference>
<dbReference type="AlphaFoldDB" id="A0A940YEE5"/>
<sequence>MNRTVKTVFAAALAIAAGASFAQSSRNIPTTWANEDMSVNTYVNTRAQVQAELAAARANGQMDTFDNLAYLKQERVGNPVAPILAKVREGAQAVAATQTGGLTREQVRADLDAARRSGEFNPFDNLAYMNSTGARSAKVAPAAVAANNK</sequence>
<reference evidence="2 3" key="1">
    <citation type="submission" date="2021-04" db="EMBL/GenBank/DDBJ databases">
        <title>The genome sequence of Ideonella sp. 3Y2.</title>
        <authorList>
            <person name="Liu Y."/>
        </authorList>
    </citation>
    <scope>NUCLEOTIDE SEQUENCE [LARGE SCALE GENOMIC DNA]</scope>
    <source>
        <strain evidence="2 3">3Y2</strain>
    </source>
</reference>
<protein>
    <submittedName>
        <fullName evidence="2">DUF4148 domain-containing protein</fullName>
    </submittedName>
</protein>
<dbReference type="InterPro" id="IPR025421">
    <property type="entry name" value="DUF4148"/>
</dbReference>
<keyword evidence="3" id="KW-1185">Reference proteome</keyword>
<dbReference type="Pfam" id="PF13663">
    <property type="entry name" value="DUF4148"/>
    <property type="match status" value="2"/>
</dbReference>
<proteinExistence type="predicted"/>
<feature type="signal peptide" evidence="1">
    <location>
        <begin position="1"/>
        <end position="22"/>
    </location>
</feature>
<name>A0A940YEE5_9BURK</name>
<evidence type="ECO:0000256" key="1">
    <source>
        <dbReference type="SAM" id="SignalP"/>
    </source>
</evidence>
<evidence type="ECO:0000313" key="3">
    <source>
        <dbReference type="Proteomes" id="UP000676246"/>
    </source>
</evidence>
<accession>A0A940YEE5</accession>
<dbReference type="EMBL" id="JAGQDD010000018">
    <property type="protein sequence ID" value="MBQ0932663.1"/>
    <property type="molecule type" value="Genomic_DNA"/>
</dbReference>
<gene>
    <name evidence="2" type="ORF">KAK03_19465</name>
</gene>
<organism evidence="2 3">
    <name type="scientific">Ideonella alba</name>
    <dbReference type="NCBI Taxonomy" id="2824118"/>
    <lineage>
        <taxon>Bacteria</taxon>
        <taxon>Pseudomonadati</taxon>
        <taxon>Pseudomonadota</taxon>
        <taxon>Betaproteobacteria</taxon>
        <taxon>Burkholderiales</taxon>
        <taxon>Sphaerotilaceae</taxon>
        <taxon>Ideonella</taxon>
    </lineage>
</organism>
<comment type="caution">
    <text evidence="2">The sequence shown here is derived from an EMBL/GenBank/DDBJ whole genome shotgun (WGS) entry which is preliminary data.</text>
</comment>
<dbReference type="Proteomes" id="UP000676246">
    <property type="component" value="Unassembled WGS sequence"/>
</dbReference>